<evidence type="ECO:0000256" key="1">
    <source>
        <dbReference type="SAM" id="MobiDB-lite"/>
    </source>
</evidence>
<dbReference type="RefSeq" id="WP_190705999.1">
    <property type="nucleotide sequence ID" value="NZ_JAMPKX010000008.1"/>
</dbReference>
<feature type="compositionally biased region" description="Pro residues" evidence="1">
    <location>
        <begin position="136"/>
        <end position="149"/>
    </location>
</feature>
<name>A0ABV0K6Z2_9CYAN</name>
<protein>
    <submittedName>
        <fullName evidence="3">Uncharacterized protein</fullName>
    </submittedName>
</protein>
<proteinExistence type="predicted"/>
<evidence type="ECO:0000313" key="4">
    <source>
        <dbReference type="Proteomes" id="UP001482513"/>
    </source>
</evidence>
<feature type="transmembrane region" description="Helical" evidence="2">
    <location>
        <begin position="70"/>
        <end position="91"/>
    </location>
</feature>
<organism evidence="3 4">
    <name type="scientific">Leptolyngbya subtilissima DQ-A4</name>
    <dbReference type="NCBI Taxonomy" id="2933933"/>
    <lineage>
        <taxon>Bacteria</taxon>
        <taxon>Bacillati</taxon>
        <taxon>Cyanobacteriota</taxon>
        <taxon>Cyanophyceae</taxon>
        <taxon>Leptolyngbyales</taxon>
        <taxon>Leptolyngbyaceae</taxon>
        <taxon>Leptolyngbya group</taxon>
        <taxon>Leptolyngbya</taxon>
    </lineage>
</organism>
<keyword evidence="2" id="KW-0472">Membrane</keyword>
<keyword evidence="2" id="KW-0812">Transmembrane</keyword>
<feature type="compositionally biased region" description="Low complexity" evidence="1">
    <location>
        <begin position="164"/>
        <end position="186"/>
    </location>
</feature>
<reference evidence="3 4" key="1">
    <citation type="submission" date="2022-04" db="EMBL/GenBank/DDBJ databases">
        <title>Positive selection, recombination, and allopatry shape intraspecific diversity of widespread and dominant cyanobacteria.</title>
        <authorList>
            <person name="Wei J."/>
            <person name="Shu W."/>
            <person name="Hu C."/>
        </authorList>
    </citation>
    <scope>NUCLEOTIDE SEQUENCE [LARGE SCALE GENOMIC DNA]</scope>
    <source>
        <strain evidence="3 4">DQ-A4</strain>
    </source>
</reference>
<dbReference type="EMBL" id="JAMPKX010000008">
    <property type="protein sequence ID" value="MEP0948547.1"/>
    <property type="molecule type" value="Genomic_DNA"/>
</dbReference>
<accession>A0ABV0K6Z2</accession>
<keyword evidence="2" id="KW-1133">Transmembrane helix</keyword>
<feature type="region of interest" description="Disordered" evidence="1">
    <location>
        <begin position="1"/>
        <end position="25"/>
    </location>
</feature>
<comment type="caution">
    <text evidence="3">The sequence shown here is derived from an EMBL/GenBank/DDBJ whole genome shotgun (WGS) entry which is preliminary data.</text>
</comment>
<gene>
    <name evidence="3" type="ORF">NC992_16805</name>
</gene>
<feature type="compositionally biased region" description="Polar residues" evidence="1">
    <location>
        <begin position="187"/>
        <end position="197"/>
    </location>
</feature>
<evidence type="ECO:0000256" key="2">
    <source>
        <dbReference type="SAM" id="Phobius"/>
    </source>
</evidence>
<feature type="region of interest" description="Disordered" evidence="1">
    <location>
        <begin position="132"/>
        <end position="197"/>
    </location>
</feature>
<sequence>MATRNTNPRNRDFDTSINARPATPDEVAYRDGYVSGKSTEQLEQERRRAEEARIYEENARLRADNGISTGLILGMVLAAVAAIVGAVAYVYSDANDGRIIPVPQAPAPEAPAQEPTNETTIIERTIERTQEAVPVPTAPAPSAPAPTVQPPDINVELNNPVAPAPSEAPEAPSAAPEGQAQPEAESNQPATQDTQPQ</sequence>
<evidence type="ECO:0000313" key="3">
    <source>
        <dbReference type="EMBL" id="MEP0948547.1"/>
    </source>
</evidence>
<dbReference type="Proteomes" id="UP001482513">
    <property type="component" value="Unassembled WGS sequence"/>
</dbReference>
<keyword evidence="4" id="KW-1185">Reference proteome</keyword>